<organism evidence="2 3">
    <name type="scientific">Salinisphaera orenii MK-B5</name>
    <dbReference type="NCBI Taxonomy" id="856730"/>
    <lineage>
        <taxon>Bacteria</taxon>
        <taxon>Pseudomonadati</taxon>
        <taxon>Pseudomonadota</taxon>
        <taxon>Gammaproteobacteria</taxon>
        <taxon>Salinisphaerales</taxon>
        <taxon>Salinisphaeraceae</taxon>
        <taxon>Salinisphaera</taxon>
    </lineage>
</organism>
<name>A0A423PYB8_9GAMM</name>
<dbReference type="RefSeq" id="WP_123629795.1">
    <property type="nucleotide sequence ID" value="NZ_AYKH01000001.1"/>
</dbReference>
<proteinExistence type="predicted"/>
<accession>A0A423PYB8</accession>
<dbReference type="EMBL" id="AYKH01000001">
    <property type="protein sequence ID" value="ROO30591.1"/>
    <property type="molecule type" value="Genomic_DNA"/>
</dbReference>
<protein>
    <submittedName>
        <fullName evidence="2">Uncharacterized protein</fullName>
    </submittedName>
</protein>
<keyword evidence="3" id="KW-1185">Reference proteome</keyword>
<gene>
    <name evidence="2" type="ORF">SAOR_00925</name>
</gene>
<evidence type="ECO:0000313" key="2">
    <source>
        <dbReference type="EMBL" id="ROO30591.1"/>
    </source>
</evidence>
<comment type="caution">
    <text evidence="2">The sequence shown here is derived from an EMBL/GenBank/DDBJ whole genome shotgun (WGS) entry which is preliminary data.</text>
</comment>
<dbReference type="AlphaFoldDB" id="A0A423PYB8"/>
<evidence type="ECO:0000313" key="3">
    <source>
        <dbReference type="Proteomes" id="UP000283993"/>
    </source>
</evidence>
<evidence type="ECO:0000256" key="1">
    <source>
        <dbReference type="SAM" id="Phobius"/>
    </source>
</evidence>
<feature type="transmembrane region" description="Helical" evidence="1">
    <location>
        <begin position="95"/>
        <end position="114"/>
    </location>
</feature>
<keyword evidence="1" id="KW-0812">Transmembrane</keyword>
<reference evidence="2 3" key="1">
    <citation type="submission" date="2013-10" db="EMBL/GenBank/DDBJ databases">
        <title>Salinisphaera orenii MK-B5 Genome Sequencing.</title>
        <authorList>
            <person name="Lai Q."/>
            <person name="Li C."/>
            <person name="Shao Z."/>
        </authorList>
    </citation>
    <scope>NUCLEOTIDE SEQUENCE [LARGE SCALE GENOMIC DNA]</scope>
    <source>
        <strain evidence="2 3">MK-B5</strain>
    </source>
</reference>
<keyword evidence="1" id="KW-1133">Transmembrane helix</keyword>
<keyword evidence="1" id="KW-0472">Membrane</keyword>
<sequence>MSTFTAEVYPVVLEDTRHVLTVDTGCTVADMVPPERHAIVIVNNRVIPLEQYATHEPIEGDYVVIRAVPTGLVVAAAAAIGSAAAGAAAAGSVGFLGLSGLAATVAWTALTIRLSTSRLT</sequence>
<dbReference type="Proteomes" id="UP000283993">
    <property type="component" value="Unassembled WGS sequence"/>
</dbReference>
<feature type="transmembrane region" description="Helical" evidence="1">
    <location>
        <begin position="67"/>
        <end position="89"/>
    </location>
</feature>